<evidence type="ECO:0000256" key="5">
    <source>
        <dbReference type="ARBA" id="ARBA00023002"/>
    </source>
</evidence>
<dbReference type="PRINTS" id="PR01239">
    <property type="entry name" value="EP450IICYP52"/>
</dbReference>
<keyword evidence="7 9" id="KW-0503">Monooxygenase</keyword>
<dbReference type="RefSeq" id="XP_033600627.1">
    <property type="nucleotide sequence ID" value="XM_033744031.1"/>
</dbReference>
<keyword evidence="6 8" id="KW-0408">Iron</keyword>
<keyword evidence="11" id="KW-1185">Reference proteome</keyword>
<dbReference type="OrthoDB" id="1470350at2759"/>
<keyword evidence="4 8" id="KW-0479">Metal-binding</keyword>
<dbReference type="GO" id="GO:0016712">
    <property type="term" value="F:oxidoreductase activity, acting on paired donors, with incorporation or reduction of molecular oxygen, reduced flavin or flavoprotein as one donor, and incorporation of one atom of oxygen"/>
    <property type="evidence" value="ECO:0007669"/>
    <property type="project" value="InterPro"/>
</dbReference>
<dbReference type="Proteomes" id="UP000799437">
    <property type="component" value="Unassembled WGS sequence"/>
</dbReference>
<evidence type="ECO:0000256" key="9">
    <source>
        <dbReference type="RuleBase" id="RU000461"/>
    </source>
</evidence>
<dbReference type="PROSITE" id="PS00086">
    <property type="entry name" value="CYTOCHROME_P450"/>
    <property type="match status" value="1"/>
</dbReference>
<name>A0A6A6W8F9_9PEZI</name>
<dbReference type="AlphaFoldDB" id="A0A6A6W8F9"/>
<sequence length="539" mass="60637">MTYSLPRVTLYLSLAALIYTLTRTLLTTIYHRRRARALGCLPAYQFYENGIFGINNFLLPVKADREMRLPDFISESFHEASKRAGRWVGLWEFNILGQKGFHTIEPAVVKAVLGTQFEDFGLGSARCGSFKGLLGDGIFSSDGKQWQHSRALLRPQFARAQVADLDLEEKHLQHLLRAIPIESTGWTNAIDIAPLFFRLTLDSASEFLFGESTDSQLAALPSYPRPKTAALAESDFASAFDEAQRLLTLSSYAGDLYWLLQGPAFRKACAQCHTFIDHYVHKALTETPPDAPEQQRPDERYIFLRALVRDTRDPLELRHQLLSILLAGRDTTGGLLSWVFYLLVQHPDVFQKLRAEVLAHFGTYAAPRNITFAGLKGCGYLQHVLAETLRLHPSVPMNGRRCLRSTTIPTGGGPDGNAPVYVREGQEIIYTVYAMHRRVDLWGADANEFRPERWEGRKSGWEYLPFNGGPRICLGQQFALTEAGFVVVRLLQRFEGLEGVGVPKAGERVKHAVTLTSRPGEDVTVRFKVSSEKERDHDE</sequence>
<dbReference type="GO" id="GO:0005506">
    <property type="term" value="F:iron ion binding"/>
    <property type="evidence" value="ECO:0007669"/>
    <property type="project" value="InterPro"/>
</dbReference>
<dbReference type="InterPro" id="IPR036396">
    <property type="entry name" value="Cyt_P450_sf"/>
</dbReference>
<organism evidence="10 11">
    <name type="scientific">Pseudovirgaria hyperparasitica</name>
    <dbReference type="NCBI Taxonomy" id="470096"/>
    <lineage>
        <taxon>Eukaryota</taxon>
        <taxon>Fungi</taxon>
        <taxon>Dikarya</taxon>
        <taxon>Ascomycota</taxon>
        <taxon>Pezizomycotina</taxon>
        <taxon>Dothideomycetes</taxon>
        <taxon>Dothideomycetes incertae sedis</taxon>
        <taxon>Acrospermales</taxon>
        <taxon>Acrospermaceae</taxon>
        <taxon>Pseudovirgaria</taxon>
    </lineage>
</organism>
<dbReference type="GO" id="GO:0020037">
    <property type="term" value="F:heme binding"/>
    <property type="evidence" value="ECO:0007669"/>
    <property type="project" value="InterPro"/>
</dbReference>
<dbReference type="PRINTS" id="PR00385">
    <property type="entry name" value="P450"/>
</dbReference>
<keyword evidence="3 8" id="KW-0349">Heme</keyword>
<comment type="cofactor">
    <cofactor evidence="1 8">
        <name>heme</name>
        <dbReference type="ChEBI" id="CHEBI:30413"/>
    </cofactor>
</comment>
<evidence type="ECO:0000256" key="3">
    <source>
        <dbReference type="ARBA" id="ARBA00022617"/>
    </source>
</evidence>
<reference evidence="10" key="1">
    <citation type="journal article" date="2020" name="Stud. Mycol.">
        <title>101 Dothideomycetes genomes: a test case for predicting lifestyles and emergence of pathogens.</title>
        <authorList>
            <person name="Haridas S."/>
            <person name="Albert R."/>
            <person name="Binder M."/>
            <person name="Bloem J."/>
            <person name="Labutti K."/>
            <person name="Salamov A."/>
            <person name="Andreopoulos B."/>
            <person name="Baker S."/>
            <person name="Barry K."/>
            <person name="Bills G."/>
            <person name="Bluhm B."/>
            <person name="Cannon C."/>
            <person name="Castanera R."/>
            <person name="Culley D."/>
            <person name="Daum C."/>
            <person name="Ezra D."/>
            <person name="Gonzalez J."/>
            <person name="Henrissat B."/>
            <person name="Kuo A."/>
            <person name="Liang C."/>
            <person name="Lipzen A."/>
            <person name="Lutzoni F."/>
            <person name="Magnuson J."/>
            <person name="Mondo S."/>
            <person name="Nolan M."/>
            <person name="Ohm R."/>
            <person name="Pangilinan J."/>
            <person name="Park H.-J."/>
            <person name="Ramirez L."/>
            <person name="Alfaro M."/>
            <person name="Sun H."/>
            <person name="Tritt A."/>
            <person name="Yoshinaga Y."/>
            <person name="Zwiers L.-H."/>
            <person name="Turgeon B."/>
            <person name="Goodwin S."/>
            <person name="Spatafora J."/>
            <person name="Crous P."/>
            <person name="Grigoriev I."/>
        </authorList>
    </citation>
    <scope>NUCLEOTIDE SEQUENCE</scope>
    <source>
        <strain evidence="10">CBS 121739</strain>
    </source>
</reference>
<evidence type="ECO:0000256" key="6">
    <source>
        <dbReference type="ARBA" id="ARBA00023004"/>
    </source>
</evidence>
<evidence type="ECO:0000256" key="1">
    <source>
        <dbReference type="ARBA" id="ARBA00001971"/>
    </source>
</evidence>
<evidence type="ECO:0000256" key="7">
    <source>
        <dbReference type="ARBA" id="ARBA00023033"/>
    </source>
</evidence>
<dbReference type="InterPro" id="IPR017972">
    <property type="entry name" value="Cyt_P450_CS"/>
</dbReference>
<dbReference type="InterPro" id="IPR001128">
    <property type="entry name" value="Cyt_P450"/>
</dbReference>
<dbReference type="InterPro" id="IPR047146">
    <property type="entry name" value="Cyt_P450_E_CYP52_fungi"/>
</dbReference>
<dbReference type="PANTHER" id="PTHR24287:SF1">
    <property type="entry name" value="P450, PUTATIVE (EUROFUNG)-RELATED"/>
    <property type="match status" value="1"/>
</dbReference>
<dbReference type="Gene3D" id="1.10.630.10">
    <property type="entry name" value="Cytochrome P450"/>
    <property type="match status" value="1"/>
</dbReference>
<gene>
    <name evidence="10" type="ORF">EJ05DRAFT_476435</name>
</gene>
<keyword evidence="5 9" id="KW-0560">Oxidoreductase</keyword>
<evidence type="ECO:0000256" key="4">
    <source>
        <dbReference type="ARBA" id="ARBA00022723"/>
    </source>
</evidence>
<protein>
    <submittedName>
        <fullName evidence="10">Cytochrome P450 52A12</fullName>
    </submittedName>
</protein>
<dbReference type="InterPro" id="IPR002974">
    <property type="entry name" value="Cyt_P450_E_CYP52_ascomycetes"/>
</dbReference>
<dbReference type="GeneID" id="54485085"/>
<dbReference type="Pfam" id="PF00067">
    <property type="entry name" value="p450"/>
    <property type="match status" value="1"/>
</dbReference>
<evidence type="ECO:0000256" key="2">
    <source>
        <dbReference type="ARBA" id="ARBA00010617"/>
    </source>
</evidence>
<feature type="binding site" description="axial binding residue" evidence="8">
    <location>
        <position position="473"/>
    </location>
    <ligand>
        <name>heme</name>
        <dbReference type="ChEBI" id="CHEBI:30413"/>
    </ligand>
    <ligandPart>
        <name>Fe</name>
        <dbReference type="ChEBI" id="CHEBI:18248"/>
    </ligandPart>
</feature>
<comment type="similarity">
    <text evidence="2 9">Belongs to the cytochrome P450 family.</text>
</comment>
<dbReference type="CDD" id="cd11063">
    <property type="entry name" value="CYP52"/>
    <property type="match status" value="1"/>
</dbReference>
<evidence type="ECO:0000313" key="10">
    <source>
        <dbReference type="EMBL" id="KAF2758176.1"/>
    </source>
</evidence>
<dbReference type="EMBL" id="ML996572">
    <property type="protein sequence ID" value="KAF2758176.1"/>
    <property type="molecule type" value="Genomic_DNA"/>
</dbReference>
<dbReference type="PANTHER" id="PTHR24287">
    <property type="entry name" value="P450, PUTATIVE (EUROFUNG)-RELATED"/>
    <property type="match status" value="1"/>
</dbReference>
<dbReference type="PRINTS" id="PR00464">
    <property type="entry name" value="EP450II"/>
</dbReference>
<dbReference type="SUPFAM" id="SSF48264">
    <property type="entry name" value="Cytochrome P450"/>
    <property type="match status" value="1"/>
</dbReference>
<dbReference type="InterPro" id="IPR002402">
    <property type="entry name" value="Cyt_P450_E_grp-II"/>
</dbReference>
<accession>A0A6A6W8F9</accession>
<proteinExistence type="inferred from homology"/>
<evidence type="ECO:0000313" key="11">
    <source>
        <dbReference type="Proteomes" id="UP000799437"/>
    </source>
</evidence>
<evidence type="ECO:0000256" key="8">
    <source>
        <dbReference type="PIRSR" id="PIRSR602402-1"/>
    </source>
</evidence>